<reference evidence="2" key="1">
    <citation type="submission" date="2018-05" db="EMBL/GenBank/DDBJ databases">
        <authorList>
            <person name="Lanie J.A."/>
            <person name="Ng W.-L."/>
            <person name="Kazmierczak K.M."/>
            <person name="Andrzejewski T.M."/>
            <person name="Davidsen T.M."/>
            <person name="Wayne K.J."/>
            <person name="Tettelin H."/>
            <person name="Glass J.I."/>
            <person name="Rusch D."/>
            <person name="Podicherti R."/>
            <person name="Tsui H.-C.T."/>
            <person name="Winkler M.E."/>
        </authorList>
    </citation>
    <scope>NUCLEOTIDE SEQUENCE</scope>
</reference>
<dbReference type="PANTHER" id="PTHR42831:SF1">
    <property type="entry name" value="FE-S PROTEIN MATURATION AUXILIARY FACTOR YITW"/>
    <property type="match status" value="1"/>
</dbReference>
<dbReference type="AlphaFoldDB" id="A0A381YR84"/>
<dbReference type="PANTHER" id="PTHR42831">
    <property type="entry name" value="FE-S PROTEIN MATURATION AUXILIARY FACTOR YITW"/>
    <property type="match status" value="1"/>
</dbReference>
<gene>
    <name evidence="2" type="ORF">METZ01_LOCUS131917</name>
</gene>
<dbReference type="SUPFAM" id="SSF117916">
    <property type="entry name" value="Fe-S cluster assembly (FSCA) domain-like"/>
    <property type="match status" value="1"/>
</dbReference>
<feature type="domain" description="MIP18 family-like" evidence="1">
    <location>
        <begin position="1"/>
        <end position="60"/>
    </location>
</feature>
<dbReference type="Gene3D" id="3.30.300.130">
    <property type="entry name" value="Fe-S cluster assembly (FSCA)"/>
    <property type="match status" value="1"/>
</dbReference>
<dbReference type="InterPro" id="IPR052339">
    <property type="entry name" value="Fe-S_Maturation_MIP18"/>
</dbReference>
<protein>
    <recommendedName>
        <fullName evidence="1">MIP18 family-like domain-containing protein</fullName>
    </recommendedName>
</protein>
<dbReference type="InterPro" id="IPR002744">
    <property type="entry name" value="MIP18-like"/>
</dbReference>
<organism evidence="2">
    <name type="scientific">marine metagenome</name>
    <dbReference type="NCBI Taxonomy" id="408172"/>
    <lineage>
        <taxon>unclassified sequences</taxon>
        <taxon>metagenomes</taxon>
        <taxon>ecological metagenomes</taxon>
    </lineage>
</organism>
<name>A0A381YR84_9ZZZZ</name>
<proteinExistence type="predicted"/>
<evidence type="ECO:0000259" key="1">
    <source>
        <dbReference type="Pfam" id="PF01883"/>
    </source>
</evidence>
<dbReference type="Pfam" id="PF01883">
    <property type="entry name" value="FeS_assembly_P"/>
    <property type="match status" value="1"/>
</dbReference>
<sequence>MDPEVPVSLVDLGLIYDVRRLRGRVEVDLSFTATACPAMNFIQEDIQERLLAEPGIKEVSTQVVWEPPWTPDRISETGKKQLEGFGISL</sequence>
<dbReference type="InterPro" id="IPR034904">
    <property type="entry name" value="FSCA_dom_sf"/>
</dbReference>
<dbReference type="EMBL" id="UINC01018759">
    <property type="protein sequence ID" value="SVA79063.1"/>
    <property type="molecule type" value="Genomic_DNA"/>
</dbReference>
<evidence type="ECO:0000313" key="2">
    <source>
        <dbReference type="EMBL" id="SVA79063.1"/>
    </source>
</evidence>
<accession>A0A381YR84</accession>